<organism evidence="3 4">
    <name type="scientific">Streptomyces marokkonensis</name>
    <dbReference type="NCBI Taxonomy" id="324855"/>
    <lineage>
        <taxon>Bacteria</taxon>
        <taxon>Bacillati</taxon>
        <taxon>Actinomycetota</taxon>
        <taxon>Actinomycetes</taxon>
        <taxon>Kitasatosporales</taxon>
        <taxon>Streptomycetaceae</taxon>
        <taxon>Streptomyces</taxon>
    </lineage>
</organism>
<feature type="region of interest" description="Disordered" evidence="1">
    <location>
        <begin position="147"/>
        <end position="185"/>
    </location>
</feature>
<keyword evidence="2" id="KW-0472">Membrane</keyword>
<dbReference type="EMBL" id="BAABCQ010000009">
    <property type="protein sequence ID" value="GAA3957259.1"/>
    <property type="molecule type" value="Genomic_DNA"/>
</dbReference>
<evidence type="ECO:0000256" key="2">
    <source>
        <dbReference type="SAM" id="Phobius"/>
    </source>
</evidence>
<evidence type="ECO:0000313" key="4">
    <source>
        <dbReference type="Proteomes" id="UP001500034"/>
    </source>
</evidence>
<dbReference type="Proteomes" id="UP001500034">
    <property type="component" value="Unassembled WGS sequence"/>
</dbReference>
<gene>
    <name evidence="3" type="ORF">GCM10022384_07880</name>
</gene>
<reference evidence="4" key="1">
    <citation type="journal article" date="2019" name="Int. J. Syst. Evol. Microbiol.">
        <title>The Global Catalogue of Microorganisms (GCM) 10K type strain sequencing project: providing services to taxonomists for standard genome sequencing and annotation.</title>
        <authorList>
            <consortium name="The Broad Institute Genomics Platform"/>
            <consortium name="The Broad Institute Genome Sequencing Center for Infectious Disease"/>
            <person name="Wu L."/>
            <person name="Ma J."/>
        </authorList>
    </citation>
    <scope>NUCLEOTIDE SEQUENCE [LARGE SCALE GENOMIC DNA]</scope>
    <source>
        <strain evidence="4">JCM 17027</strain>
    </source>
</reference>
<keyword evidence="2" id="KW-1133">Transmembrane helix</keyword>
<proteinExistence type="predicted"/>
<name>A0ABP7NZN4_9ACTN</name>
<protein>
    <submittedName>
        <fullName evidence="3">Uncharacterized protein</fullName>
    </submittedName>
</protein>
<feature type="compositionally biased region" description="Basic and acidic residues" evidence="1">
    <location>
        <begin position="171"/>
        <end position="185"/>
    </location>
</feature>
<sequence>MDLTARTKAAVAIAVGILLAGFAVIIRSASVHNAAGSIGGACLVMTGLSLVILIFVRRWVCDTRDERRVLADTQRQAQAEQTRFLALQAAQVNEMGRLTQERAAERARNTATLKAEREKLRAEFQGTRAKELSEAFQTGAEMERAGVFKKRQQPSRGNLLTFPKKQPAAPEAERERSREHGVVGP</sequence>
<accession>A0ABP7NZN4</accession>
<keyword evidence="2" id="KW-0812">Transmembrane</keyword>
<feature type="transmembrane region" description="Helical" evidence="2">
    <location>
        <begin position="38"/>
        <end position="60"/>
    </location>
</feature>
<keyword evidence="4" id="KW-1185">Reference proteome</keyword>
<comment type="caution">
    <text evidence="3">The sequence shown here is derived from an EMBL/GenBank/DDBJ whole genome shotgun (WGS) entry which is preliminary data.</text>
</comment>
<evidence type="ECO:0000256" key="1">
    <source>
        <dbReference type="SAM" id="MobiDB-lite"/>
    </source>
</evidence>
<evidence type="ECO:0000313" key="3">
    <source>
        <dbReference type="EMBL" id="GAA3957259.1"/>
    </source>
</evidence>